<organism evidence="4 5">
    <name type="scientific">Roseovarius lutimaris</name>
    <dbReference type="NCBI Taxonomy" id="1005928"/>
    <lineage>
        <taxon>Bacteria</taxon>
        <taxon>Pseudomonadati</taxon>
        <taxon>Pseudomonadota</taxon>
        <taxon>Alphaproteobacteria</taxon>
        <taxon>Rhodobacterales</taxon>
        <taxon>Roseobacteraceae</taxon>
        <taxon>Roseovarius</taxon>
    </lineage>
</organism>
<evidence type="ECO:0000256" key="1">
    <source>
        <dbReference type="ARBA" id="ARBA00023002"/>
    </source>
</evidence>
<dbReference type="STRING" id="1005928.SAMN04487859_11882"/>
<feature type="domain" description="FAD dependent oxidoreductase" evidence="3">
    <location>
        <begin position="10"/>
        <end position="166"/>
    </location>
</feature>
<keyword evidence="1" id="KW-0560">Oxidoreductase</keyword>
<name>A0A1I5F6M2_9RHOB</name>
<sequence length="225" mass="23638">MASEFPTSARVVIVGGGVMGVGLAYHLGHEGWGSDTVLLEKAELTSGSTWHAAGQVTHSTSSFGLGKCVDYNIGLYSGGLEAETGQPVTWHGCGSFRLAYTTDEMDWLRHTLSVARALGFNIALVGPEQGAKLHPFYNLDGVLGALHTPDDGHVDPTNVTMAMAAARVRTVSASSANAGPPTSCKPPMTNGWSRPRKARSPASMWSTPLAPMRARSANGLACNCR</sequence>
<evidence type="ECO:0000313" key="5">
    <source>
        <dbReference type="Proteomes" id="UP000198599"/>
    </source>
</evidence>
<dbReference type="PANTHER" id="PTHR13847:SF193">
    <property type="entry name" value="PYRUVATE DEHYDROGENASE PHOSPHATASE REGULATORY SUBUNIT, MITOCHONDRIAL"/>
    <property type="match status" value="1"/>
</dbReference>
<dbReference type="AlphaFoldDB" id="A0A1I5F6M2"/>
<dbReference type="SUPFAM" id="SSF51905">
    <property type="entry name" value="FAD/NAD(P)-binding domain"/>
    <property type="match status" value="1"/>
</dbReference>
<evidence type="ECO:0000313" key="4">
    <source>
        <dbReference type="EMBL" id="SFO18981.1"/>
    </source>
</evidence>
<evidence type="ECO:0000259" key="3">
    <source>
        <dbReference type="Pfam" id="PF01266"/>
    </source>
</evidence>
<dbReference type="Proteomes" id="UP000198599">
    <property type="component" value="Unassembled WGS sequence"/>
</dbReference>
<feature type="region of interest" description="Disordered" evidence="2">
    <location>
        <begin position="172"/>
        <end position="204"/>
    </location>
</feature>
<dbReference type="PANTHER" id="PTHR13847">
    <property type="entry name" value="SARCOSINE DEHYDROGENASE-RELATED"/>
    <property type="match status" value="1"/>
</dbReference>
<accession>A0A1I5F6M2</accession>
<keyword evidence="5" id="KW-1185">Reference proteome</keyword>
<reference evidence="5" key="1">
    <citation type="submission" date="2016-10" db="EMBL/GenBank/DDBJ databases">
        <authorList>
            <person name="Varghese N."/>
            <person name="Submissions S."/>
        </authorList>
    </citation>
    <scope>NUCLEOTIDE SEQUENCE [LARGE SCALE GENOMIC DNA]</scope>
    <source>
        <strain evidence="5">DSM 28463</strain>
    </source>
</reference>
<evidence type="ECO:0000256" key="2">
    <source>
        <dbReference type="SAM" id="MobiDB-lite"/>
    </source>
</evidence>
<dbReference type="EMBL" id="FOVP01000018">
    <property type="protein sequence ID" value="SFO18981.1"/>
    <property type="molecule type" value="Genomic_DNA"/>
</dbReference>
<dbReference type="GO" id="GO:0005737">
    <property type="term" value="C:cytoplasm"/>
    <property type="evidence" value="ECO:0007669"/>
    <property type="project" value="TreeGrafter"/>
</dbReference>
<dbReference type="Gene3D" id="3.50.50.60">
    <property type="entry name" value="FAD/NAD(P)-binding domain"/>
    <property type="match status" value="1"/>
</dbReference>
<gene>
    <name evidence="4" type="ORF">SAMN04487859_11882</name>
</gene>
<proteinExistence type="predicted"/>
<dbReference type="InterPro" id="IPR006076">
    <property type="entry name" value="FAD-dep_OxRdtase"/>
</dbReference>
<dbReference type="Gene3D" id="3.30.9.10">
    <property type="entry name" value="D-Amino Acid Oxidase, subunit A, domain 2"/>
    <property type="match status" value="1"/>
</dbReference>
<dbReference type="GO" id="GO:0016491">
    <property type="term" value="F:oxidoreductase activity"/>
    <property type="evidence" value="ECO:0007669"/>
    <property type="project" value="UniProtKB-KW"/>
</dbReference>
<dbReference type="InterPro" id="IPR036188">
    <property type="entry name" value="FAD/NAD-bd_sf"/>
</dbReference>
<protein>
    <submittedName>
        <fullName evidence="4">FAD dependent oxidoreductase</fullName>
    </submittedName>
</protein>
<dbReference type="Pfam" id="PF01266">
    <property type="entry name" value="DAO"/>
    <property type="match status" value="1"/>
</dbReference>